<feature type="domain" description="Non-haem dioxygenase N-terminal" evidence="1">
    <location>
        <begin position="27"/>
        <end position="141"/>
    </location>
</feature>
<reference evidence="2 3" key="2">
    <citation type="journal article" date="2021" name="Curr. Genet.">
        <title>Genetic response to nitrogen starvation in the aggressive Eucalyptus foliar pathogen Teratosphaeria destructans.</title>
        <authorList>
            <person name="Havenga M."/>
            <person name="Wingfield B.D."/>
            <person name="Wingfield M.J."/>
            <person name="Dreyer L.L."/>
            <person name="Roets F."/>
            <person name="Aylward J."/>
        </authorList>
    </citation>
    <scope>NUCLEOTIDE SEQUENCE [LARGE SCALE GENOMIC DNA]</scope>
    <source>
        <strain evidence="2">CMW44962</strain>
    </source>
</reference>
<keyword evidence="3" id="KW-1185">Reference proteome</keyword>
<dbReference type="OrthoDB" id="288590at2759"/>
<proteinExistence type="predicted"/>
<accession>A0A9W7W373</accession>
<sequence>MPHKEDFTEFTPDRYPPFPTDLPTVTLDTLSLRLLERQDPTEQARAVHAFKTRGFVYLDLAGTDHGATLLTGATHIAQAAERTFRLPLAEKLAYKPGPRDLFGFKSQGATNADKSGTPDTAEFFNVSKDDMLAPSPRRPWPQHILDDLPLFRAYILAAHATGLLILDLLARHLGIDPAEIQRPPP</sequence>
<protein>
    <submittedName>
        <fullName evidence="2">Iron ascorbate-dependent oxidoreductase family protein</fullName>
    </submittedName>
</protein>
<dbReference type="SUPFAM" id="SSF51197">
    <property type="entry name" value="Clavaminate synthase-like"/>
    <property type="match status" value="1"/>
</dbReference>
<dbReference type="Proteomes" id="UP001138500">
    <property type="component" value="Unassembled WGS sequence"/>
</dbReference>
<organism evidence="2 3">
    <name type="scientific">Teratosphaeria destructans</name>
    <dbReference type="NCBI Taxonomy" id="418781"/>
    <lineage>
        <taxon>Eukaryota</taxon>
        <taxon>Fungi</taxon>
        <taxon>Dikarya</taxon>
        <taxon>Ascomycota</taxon>
        <taxon>Pezizomycotina</taxon>
        <taxon>Dothideomycetes</taxon>
        <taxon>Dothideomycetidae</taxon>
        <taxon>Mycosphaerellales</taxon>
        <taxon>Teratosphaeriaceae</taxon>
        <taxon>Teratosphaeria</taxon>
    </lineage>
</organism>
<evidence type="ECO:0000313" key="3">
    <source>
        <dbReference type="Proteomes" id="UP001138500"/>
    </source>
</evidence>
<dbReference type="InterPro" id="IPR026992">
    <property type="entry name" value="DIOX_N"/>
</dbReference>
<dbReference type="Pfam" id="PF14226">
    <property type="entry name" value="DIOX_N"/>
    <property type="match status" value="1"/>
</dbReference>
<name>A0A9W7W373_9PEZI</name>
<comment type="caution">
    <text evidence="2">The sequence shown here is derived from an EMBL/GenBank/DDBJ whole genome shotgun (WGS) entry which is preliminary data.</text>
</comment>
<gene>
    <name evidence="2" type="ORF">Tdes44962_MAKER02359</name>
</gene>
<evidence type="ECO:0000259" key="1">
    <source>
        <dbReference type="Pfam" id="PF14226"/>
    </source>
</evidence>
<feature type="non-terminal residue" evidence="2">
    <location>
        <position position="185"/>
    </location>
</feature>
<dbReference type="AlphaFoldDB" id="A0A9W7W373"/>
<dbReference type="Gene3D" id="2.60.120.330">
    <property type="entry name" value="B-lactam Antibiotic, Isopenicillin N Synthase, Chain"/>
    <property type="match status" value="1"/>
</dbReference>
<evidence type="ECO:0000313" key="2">
    <source>
        <dbReference type="EMBL" id="KAH9828441.1"/>
    </source>
</evidence>
<dbReference type="EMBL" id="RIBY02001556">
    <property type="protein sequence ID" value="KAH9828441.1"/>
    <property type="molecule type" value="Genomic_DNA"/>
</dbReference>
<dbReference type="InterPro" id="IPR027443">
    <property type="entry name" value="IPNS-like_sf"/>
</dbReference>
<reference evidence="2 3" key="1">
    <citation type="journal article" date="2018" name="IMA Fungus">
        <title>IMA Genome-F 10: Nine draft genome sequences of Claviceps purpurea s.lat., including C. arundinis, C. humidiphila, and C. cf. spartinae, pseudomolecules for the pitch canker pathogen Fusarium circinatum, draft genome of Davidsoniella eucalypti, Grosmannia galeiformis, Quambalaria eucalypti, and Teratosphaeria destructans.</title>
        <authorList>
            <person name="Wingfield B.D."/>
            <person name="Liu M."/>
            <person name="Nguyen H.D."/>
            <person name="Lane F.A."/>
            <person name="Morgan S.W."/>
            <person name="De Vos L."/>
            <person name="Wilken P.M."/>
            <person name="Duong T.A."/>
            <person name="Aylward J."/>
            <person name="Coetzee M.P."/>
            <person name="Dadej K."/>
            <person name="De Beer Z.W."/>
            <person name="Findlay W."/>
            <person name="Havenga M."/>
            <person name="Kolarik M."/>
            <person name="Menzies J.G."/>
            <person name="Naidoo K."/>
            <person name="Pochopski O."/>
            <person name="Shoukouhi P."/>
            <person name="Santana Q.C."/>
            <person name="Seifert K.A."/>
            <person name="Soal N."/>
            <person name="Steenkamp E.T."/>
            <person name="Tatham C.T."/>
            <person name="van der Nest M.A."/>
            <person name="Wingfield M.J."/>
        </authorList>
    </citation>
    <scope>NUCLEOTIDE SEQUENCE [LARGE SCALE GENOMIC DNA]</scope>
    <source>
        <strain evidence="2">CMW44962</strain>
    </source>
</reference>